<proteinExistence type="predicted"/>
<dbReference type="AlphaFoldDB" id="A0AAE2DM09"/>
<dbReference type="RefSeq" id="WP_039765218.1">
    <property type="nucleotide sequence ID" value="NZ_CP048408.1"/>
</dbReference>
<evidence type="ECO:0000313" key="2">
    <source>
        <dbReference type="Proteomes" id="UP000031587"/>
    </source>
</evidence>
<dbReference type="EMBL" id="JTGH01000002">
    <property type="protein sequence ID" value="KIF64264.1"/>
    <property type="molecule type" value="Genomic_DNA"/>
</dbReference>
<dbReference type="Proteomes" id="UP000031587">
    <property type="component" value="Unassembled WGS sequence"/>
</dbReference>
<name>A0AAE2DM09_PSEFL</name>
<reference evidence="1 2" key="1">
    <citation type="submission" date="2014-11" db="EMBL/GenBank/DDBJ databases">
        <title>Draft genome sequence of Pseudomonas fluorescens strains SF4c SF39a.</title>
        <authorList>
            <person name="Underwood G.E."/>
            <person name="Ly L.K."/>
            <person name="Bitzer A.S."/>
            <person name="Godino A."/>
            <person name="Bucci V."/>
            <person name="Fischer S."/>
            <person name="Silby M.W."/>
        </authorList>
    </citation>
    <scope>NUCLEOTIDE SEQUENCE [LARGE SCALE GENOMIC DNA]</scope>
    <source>
        <strain evidence="1 2">SF4c</strain>
    </source>
</reference>
<accession>A0AAE2DM09</accession>
<protein>
    <recommendedName>
        <fullName evidence="3">Peptidase inhibitor I78 family protein</fullName>
    </recommendedName>
</protein>
<gene>
    <name evidence="1" type="ORF">QS95_02380</name>
</gene>
<evidence type="ECO:0000313" key="1">
    <source>
        <dbReference type="EMBL" id="KIF64264.1"/>
    </source>
</evidence>
<organism evidence="1 2">
    <name type="scientific">Pseudomonas fluorescens</name>
    <dbReference type="NCBI Taxonomy" id="294"/>
    <lineage>
        <taxon>Bacteria</taxon>
        <taxon>Pseudomonadati</taxon>
        <taxon>Pseudomonadota</taxon>
        <taxon>Gammaproteobacteria</taxon>
        <taxon>Pseudomonadales</taxon>
        <taxon>Pseudomonadaceae</taxon>
        <taxon>Pseudomonas</taxon>
    </lineage>
</organism>
<dbReference type="Gene3D" id="3.30.10.10">
    <property type="entry name" value="Trypsin Inhibitor V, subunit A"/>
    <property type="match status" value="1"/>
</dbReference>
<dbReference type="InterPro" id="IPR021719">
    <property type="entry name" value="Prot_inh_I78"/>
</dbReference>
<sequence length="67" mass="7704">MTNEQVLQQIRHLAGSRYVVSVKRYITELTGRMQVIGPRDLMSRELNPERIVIRVNKAGNIESFSFG</sequence>
<dbReference type="Pfam" id="PF11720">
    <property type="entry name" value="Inhibitor_I78"/>
    <property type="match status" value="1"/>
</dbReference>
<evidence type="ECO:0008006" key="3">
    <source>
        <dbReference type="Google" id="ProtNLM"/>
    </source>
</evidence>
<comment type="caution">
    <text evidence="1">The sequence shown here is derived from an EMBL/GenBank/DDBJ whole genome shotgun (WGS) entry which is preliminary data.</text>
</comment>